<dbReference type="KEGG" id="sphk:SKP52_22205"/>
<accession>A0A0A7PMG3</accession>
<evidence type="ECO:0000313" key="4">
    <source>
        <dbReference type="Proteomes" id="UP000030907"/>
    </source>
</evidence>
<dbReference type="HOGENOM" id="CLU_044979_1_0_5"/>
<feature type="transmembrane region" description="Helical" evidence="2">
    <location>
        <begin position="137"/>
        <end position="155"/>
    </location>
</feature>
<dbReference type="RefSeq" id="WP_052208719.1">
    <property type="nucleotide sequence ID" value="NZ_CP009122.1"/>
</dbReference>
<feature type="transmembrane region" description="Helical" evidence="2">
    <location>
        <begin position="164"/>
        <end position="185"/>
    </location>
</feature>
<name>A0A0A7PMG3_9SPHN</name>
<feature type="transmembrane region" description="Helical" evidence="2">
    <location>
        <begin position="52"/>
        <end position="70"/>
    </location>
</feature>
<keyword evidence="2" id="KW-0472">Membrane</keyword>
<feature type="transmembrane region" description="Helical" evidence="2">
    <location>
        <begin position="224"/>
        <end position="241"/>
    </location>
</feature>
<reference evidence="3 4" key="1">
    <citation type="journal article" date="2015" name="Int. J. Syst. Evol. Microbiol.">
        <title>Description of Sphingopyxis fribergensis sp. nov. - a soil bacterium with the ability to degrade styrene and phenylacetic acid.</title>
        <authorList>
            <person name="Oelschlagel M."/>
            <person name="Ruckert C."/>
            <person name="Kalinowski J."/>
            <person name="Schmidt G."/>
            <person name="Schlomann M."/>
            <person name="Tischler D."/>
        </authorList>
    </citation>
    <scope>NUCLEOTIDE SEQUENCE [LARGE SCALE GENOMIC DNA]</scope>
    <source>
        <strain evidence="3 4">Kp5.2</strain>
    </source>
</reference>
<keyword evidence="2" id="KW-1133">Transmembrane helix</keyword>
<organism evidence="3 4">
    <name type="scientific">Sphingopyxis fribergensis</name>
    <dbReference type="NCBI Taxonomy" id="1515612"/>
    <lineage>
        <taxon>Bacteria</taxon>
        <taxon>Pseudomonadati</taxon>
        <taxon>Pseudomonadota</taxon>
        <taxon>Alphaproteobacteria</taxon>
        <taxon>Sphingomonadales</taxon>
        <taxon>Sphingomonadaceae</taxon>
        <taxon>Sphingopyxis</taxon>
    </lineage>
</organism>
<evidence type="ECO:0000313" key="3">
    <source>
        <dbReference type="EMBL" id="AJA11291.1"/>
    </source>
</evidence>
<feature type="region of interest" description="Disordered" evidence="1">
    <location>
        <begin position="458"/>
        <end position="482"/>
    </location>
</feature>
<keyword evidence="4" id="KW-1185">Reference proteome</keyword>
<dbReference type="EMBL" id="CP009122">
    <property type="protein sequence ID" value="AJA11291.1"/>
    <property type="molecule type" value="Genomic_DNA"/>
</dbReference>
<gene>
    <name evidence="3" type="ORF">SKP52_22205</name>
</gene>
<dbReference type="AlphaFoldDB" id="A0A0A7PMG3"/>
<keyword evidence="2" id="KW-0812">Transmembrane</keyword>
<feature type="transmembrane region" description="Helical" evidence="2">
    <location>
        <begin position="82"/>
        <end position="105"/>
    </location>
</feature>
<dbReference type="OrthoDB" id="7010242at2"/>
<feature type="transmembrane region" description="Helical" evidence="2">
    <location>
        <begin position="295"/>
        <end position="316"/>
    </location>
</feature>
<sequence>MIPTLIGAATILLGCWLLLRRSPMALLCAVIALSLLDGSAALILTSLGGSSIPPGRIMLGFLLLSCFSLVKEDAGLFRQAIVDNVWLVIFCVYSFIGAFLLPRIFQRSMEVFPLRPIGMRHQFDTIPLFFSSQNITTAVYLIGTGIAALCCYIAVARSKNLNPIVTAAIVITVTHATLGILGVALRGTPWDHVVEFFRNGSYSQVDQRTKSFIRINGIMPEPSVYADFGLAWFILCFELWLRHIRPRATGLAAALMAVVLMLSTSSTAYVGLAGYALVLICRAALMPPYLRADKLIAIGAVALLGLAFVALLMIASSEAAQAFEEMIRQMTVDKAGSDSGLQRAFWARQGLDAFFVSYGLGIGAGSFRSSSIVTAILGGMGVVGIVSFIVYLVQIGWPRRGAQPGSEAGDIADAMGWTAIASLIPALLTQASPDPGMDFACFAGIAIALKCRNAIPNRPADRAGSPTAPTIPRPAGWRHVSR</sequence>
<evidence type="ECO:0000256" key="2">
    <source>
        <dbReference type="SAM" id="Phobius"/>
    </source>
</evidence>
<feature type="transmembrane region" description="Helical" evidence="2">
    <location>
        <begin position="372"/>
        <end position="393"/>
    </location>
</feature>
<protein>
    <submittedName>
        <fullName evidence="3">Uncharacterized protein</fullName>
    </submittedName>
</protein>
<evidence type="ECO:0000256" key="1">
    <source>
        <dbReference type="SAM" id="MobiDB-lite"/>
    </source>
</evidence>
<proteinExistence type="predicted"/>
<dbReference type="Proteomes" id="UP000030907">
    <property type="component" value="Chromosome"/>
</dbReference>
<dbReference type="STRING" id="1515612.SKP52_22205"/>